<keyword evidence="2" id="KW-1185">Reference proteome</keyword>
<evidence type="ECO:0000313" key="2">
    <source>
        <dbReference type="Proteomes" id="UP000828390"/>
    </source>
</evidence>
<dbReference type="AlphaFoldDB" id="A0A9D4CD22"/>
<dbReference type="Proteomes" id="UP000828390">
    <property type="component" value="Unassembled WGS sequence"/>
</dbReference>
<sequence>MVALDAQLMFYYSHKKSVLPKFHEDWPINLSCNILRTNENYVPTKFHKDWTYIVISTVLTRFYYHCYFSHIKKTALSMAAMLLNGQYLFSKPSRFILKTNVLTKFHEDWIKNKTSGVKTGTPSGRHVFQRTGTNFGRSQDIIGTTVLTKFHED</sequence>
<reference evidence="1" key="2">
    <citation type="submission" date="2020-11" db="EMBL/GenBank/DDBJ databases">
        <authorList>
            <person name="McCartney M.A."/>
            <person name="Auch B."/>
            <person name="Kono T."/>
            <person name="Mallez S."/>
            <person name="Becker A."/>
            <person name="Gohl D.M."/>
            <person name="Silverstein K.A.T."/>
            <person name="Koren S."/>
            <person name="Bechman K.B."/>
            <person name="Herman A."/>
            <person name="Abrahante J.E."/>
            <person name="Garbe J."/>
        </authorList>
    </citation>
    <scope>NUCLEOTIDE SEQUENCE</scope>
    <source>
        <strain evidence="1">Duluth1</strain>
        <tissue evidence="1">Whole animal</tissue>
    </source>
</reference>
<evidence type="ECO:0000313" key="1">
    <source>
        <dbReference type="EMBL" id="KAH3721432.1"/>
    </source>
</evidence>
<comment type="caution">
    <text evidence="1">The sequence shown here is derived from an EMBL/GenBank/DDBJ whole genome shotgun (WGS) entry which is preliminary data.</text>
</comment>
<reference evidence="1" key="1">
    <citation type="journal article" date="2019" name="bioRxiv">
        <title>The Genome of the Zebra Mussel, Dreissena polymorpha: A Resource for Invasive Species Research.</title>
        <authorList>
            <person name="McCartney M.A."/>
            <person name="Auch B."/>
            <person name="Kono T."/>
            <person name="Mallez S."/>
            <person name="Zhang Y."/>
            <person name="Obille A."/>
            <person name="Becker A."/>
            <person name="Abrahante J.E."/>
            <person name="Garbe J."/>
            <person name="Badalamenti J.P."/>
            <person name="Herman A."/>
            <person name="Mangelson H."/>
            <person name="Liachko I."/>
            <person name="Sullivan S."/>
            <person name="Sone E.D."/>
            <person name="Koren S."/>
            <person name="Silverstein K.A.T."/>
            <person name="Beckman K.B."/>
            <person name="Gohl D.M."/>
        </authorList>
    </citation>
    <scope>NUCLEOTIDE SEQUENCE</scope>
    <source>
        <strain evidence="1">Duluth1</strain>
        <tissue evidence="1">Whole animal</tissue>
    </source>
</reference>
<name>A0A9D4CD22_DREPO</name>
<protein>
    <submittedName>
        <fullName evidence="1">Uncharacterized protein</fullName>
    </submittedName>
</protein>
<dbReference type="EMBL" id="JAIWYP010000013">
    <property type="protein sequence ID" value="KAH3721432.1"/>
    <property type="molecule type" value="Genomic_DNA"/>
</dbReference>
<organism evidence="1 2">
    <name type="scientific">Dreissena polymorpha</name>
    <name type="common">Zebra mussel</name>
    <name type="synonym">Mytilus polymorpha</name>
    <dbReference type="NCBI Taxonomy" id="45954"/>
    <lineage>
        <taxon>Eukaryota</taxon>
        <taxon>Metazoa</taxon>
        <taxon>Spiralia</taxon>
        <taxon>Lophotrochozoa</taxon>
        <taxon>Mollusca</taxon>
        <taxon>Bivalvia</taxon>
        <taxon>Autobranchia</taxon>
        <taxon>Heteroconchia</taxon>
        <taxon>Euheterodonta</taxon>
        <taxon>Imparidentia</taxon>
        <taxon>Neoheterodontei</taxon>
        <taxon>Myida</taxon>
        <taxon>Dreissenoidea</taxon>
        <taxon>Dreissenidae</taxon>
        <taxon>Dreissena</taxon>
    </lineage>
</organism>
<proteinExistence type="predicted"/>
<gene>
    <name evidence="1" type="ORF">DPMN_064356</name>
</gene>
<accession>A0A9D4CD22</accession>